<sequence length="82" mass="9373">MKPYSVQGLFILVFGTLWDKKIQEALLKRNSMSKWSSQQTKAFDKKQFSLLQSSSLILVTPMLAMSYPFSRTFNNLCGKTGM</sequence>
<dbReference type="PANTHER" id="PTHR45813:SF4">
    <property type="entry name" value="ADHESION G PROTEIN-COUPLED RECEPTOR F5"/>
    <property type="match status" value="1"/>
</dbReference>
<name>A0AAN7SBU7_MYCAM</name>
<dbReference type="GO" id="GO:0019216">
    <property type="term" value="P:regulation of lipid metabolic process"/>
    <property type="evidence" value="ECO:0007669"/>
    <property type="project" value="TreeGrafter"/>
</dbReference>
<proteinExistence type="predicted"/>
<dbReference type="AlphaFoldDB" id="A0AAN7SBU7"/>
<evidence type="ECO:0000313" key="1">
    <source>
        <dbReference type="EMBL" id="KAK4824073.1"/>
    </source>
</evidence>
<dbReference type="GO" id="GO:0045444">
    <property type="term" value="P:fat cell differentiation"/>
    <property type="evidence" value="ECO:0007669"/>
    <property type="project" value="TreeGrafter"/>
</dbReference>
<dbReference type="GO" id="GO:0007189">
    <property type="term" value="P:adenylate cyclase-activating G protein-coupled receptor signaling pathway"/>
    <property type="evidence" value="ECO:0007669"/>
    <property type="project" value="TreeGrafter"/>
</dbReference>
<dbReference type="Proteomes" id="UP001333110">
    <property type="component" value="Unassembled WGS sequence"/>
</dbReference>
<evidence type="ECO:0000313" key="2">
    <source>
        <dbReference type="Proteomes" id="UP001333110"/>
    </source>
</evidence>
<organism evidence="1 2">
    <name type="scientific">Mycteria americana</name>
    <name type="common">Wood stork</name>
    <dbReference type="NCBI Taxonomy" id="33587"/>
    <lineage>
        <taxon>Eukaryota</taxon>
        <taxon>Metazoa</taxon>
        <taxon>Chordata</taxon>
        <taxon>Craniata</taxon>
        <taxon>Vertebrata</taxon>
        <taxon>Euteleostomi</taxon>
        <taxon>Archelosauria</taxon>
        <taxon>Archosauria</taxon>
        <taxon>Dinosauria</taxon>
        <taxon>Saurischia</taxon>
        <taxon>Theropoda</taxon>
        <taxon>Coelurosauria</taxon>
        <taxon>Aves</taxon>
        <taxon>Neognathae</taxon>
        <taxon>Neoaves</taxon>
        <taxon>Aequornithes</taxon>
        <taxon>Ciconiiformes</taxon>
        <taxon>Ciconiidae</taxon>
        <taxon>Mycteria</taxon>
    </lineage>
</organism>
<dbReference type="InterPro" id="IPR051587">
    <property type="entry name" value="Adhesion_GPCR"/>
</dbReference>
<gene>
    <name evidence="1" type="ORF">QYF61_010584</name>
</gene>
<dbReference type="EMBL" id="JAUNZN010000003">
    <property type="protein sequence ID" value="KAK4824073.1"/>
    <property type="molecule type" value="Genomic_DNA"/>
</dbReference>
<dbReference type="GO" id="GO:0006112">
    <property type="term" value="P:energy reserve metabolic process"/>
    <property type="evidence" value="ECO:0007669"/>
    <property type="project" value="TreeGrafter"/>
</dbReference>
<dbReference type="GO" id="GO:0004930">
    <property type="term" value="F:G protein-coupled receptor activity"/>
    <property type="evidence" value="ECO:0007669"/>
    <property type="project" value="TreeGrafter"/>
</dbReference>
<comment type="caution">
    <text evidence="1">The sequence shown here is derived from an EMBL/GenBank/DDBJ whole genome shotgun (WGS) entry which is preliminary data.</text>
</comment>
<accession>A0AAN7SBU7</accession>
<keyword evidence="2" id="KW-1185">Reference proteome</keyword>
<dbReference type="GO" id="GO:0031410">
    <property type="term" value="C:cytoplasmic vesicle"/>
    <property type="evidence" value="ECO:0007669"/>
    <property type="project" value="TreeGrafter"/>
</dbReference>
<dbReference type="PANTHER" id="PTHR45813">
    <property type="entry name" value="IG-LIKE DOMAIN-CONTAINING PROTEIN"/>
    <property type="match status" value="1"/>
</dbReference>
<protein>
    <submittedName>
        <fullName evidence="1">Uncharacterized protein</fullName>
    </submittedName>
</protein>
<reference evidence="1 2" key="1">
    <citation type="journal article" date="2023" name="J. Hered.">
        <title>Chromosome-level genome of the wood stork (Mycteria americana) provides insight into avian chromosome evolution.</title>
        <authorList>
            <person name="Flamio R. Jr."/>
            <person name="Ramstad K.M."/>
        </authorList>
    </citation>
    <scope>NUCLEOTIDE SEQUENCE [LARGE SCALE GENOMIC DNA]</scope>
    <source>
        <strain evidence="1">JAX WOST 10</strain>
    </source>
</reference>